<evidence type="ECO:0000256" key="10">
    <source>
        <dbReference type="ARBA" id="ARBA00022801"/>
    </source>
</evidence>
<keyword evidence="12 22" id="KW-0946">Virion</keyword>
<dbReference type="EC" id="3.6.1.-" evidence="22"/>
<dbReference type="PIRSF" id="PIRSF000830">
    <property type="entry name" value="RNA_pol_ParamyxoV"/>
    <property type="match status" value="1"/>
</dbReference>
<protein>
    <recommendedName>
        <fullName evidence="22">RNA-directed RNA polymerase L</fullName>
        <shortName evidence="22">Protein L</shortName>
    </recommendedName>
    <alternativeName>
        <fullName evidence="22">Large structural protein</fullName>
    </alternativeName>
    <alternativeName>
        <fullName evidence="22">Replicase</fullName>
    </alternativeName>
    <alternativeName>
        <fullName evidence="22">Transcriptase</fullName>
    </alternativeName>
    <domain>
        <recommendedName>
            <fullName evidence="22">RNA-directed RNA polymerase</fullName>
            <ecNumber evidence="22">2.7.7.48</ecNumber>
        </recommendedName>
    </domain>
    <domain>
        <recommendedName>
            <fullName evidence="22">GTP phosphohydrolase</fullName>
            <ecNumber evidence="22">3.6.1.-</ecNumber>
        </recommendedName>
    </domain>
    <domain>
        <recommendedName>
            <fullName evidence="22">GDP polyribonucleotidyltransferase</fullName>
            <ecNumber evidence="22">2.7.7.88</ecNumber>
        </recommendedName>
        <alternativeName>
            <fullName evidence="22">PRNTase</fullName>
        </alternativeName>
    </domain>
    <domain>
        <recommendedName>
            <fullName evidence="22">mRNA (nucleoside-2'-O-)-methyltransferase</fullName>
            <shortName evidence="22">N1-2'-O-MTase</shortName>
            <ecNumber evidence="22">2.1.1.-</ecNumber>
        </recommendedName>
    </domain>
    <domain>
        <recommendedName>
            <fullName evidence="22">mRNA (guanine-N(7)-)-methyltransferase</fullName>
            <shortName evidence="22">G-N7-MTase</shortName>
        </recommendedName>
    </domain>
</protein>
<dbReference type="Proteomes" id="UP000144037">
    <property type="component" value="Segment"/>
</dbReference>
<evidence type="ECO:0000256" key="20">
    <source>
        <dbReference type="ARBA" id="ARBA00047370"/>
    </source>
</evidence>
<evidence type="ECO:0000256" key="15">
    <source>
        <dbReference type="ARBA" id="ARBA00023200"/>
    </source>
</evidence>
<evidence type="ECO:0000313" key="25">
    <source>
        <dbReference type="EMBL" id="AJR28341.1"/>
    </source>
</evidence>
<keyword evidence="16" id="KW-0511">Multifunctional enzyme</keyword>
<dbReference type="Pfam" id="PF21081">
    <property type="entry name" value="Methyltrans_Mon_3rd"/>
    <property type="match status" value="1"/>
</dbReference>
<keyword evidence="13 22" id="KW-0693">Viral RNA replication</keyword>
<reference evidence="25 28" key="2">
    <citation type="journal article" date="2015" name="PLoS Pathog.">
        <title>Evolution of genome size and complexity in the rhabdoviridae.</title>
        <authorList>
            <person name="Walker P.J."/>
            <person name="Firth C."/>
            <person name="Widen S.G."/>
            <person name="Blasdell K.R."/>
            <person name="Guzman H."/>
            <person name="Wood T.G."/>
            <person name="Paradkar P.N."/>
            <person name="Holmes E.C."/>
            <person name="Tesh R.B."/>
            <person name="Vasilakis N."/>
        </authorList>
    </citation>
    <scope>NUCLEOTIDE SEQUENCE [LARGE SCALE GENOMIC DNA]</scope>
    <source>
        <strain evidence="25 28">BeAr177325</strain>
    </source>
</reference>
<keyword evidence="9 22" id="KW-0547">Nucleotide-binding</keyword>
<evidence type="ECO:0000256" key="18">
    <source>
        <dbReference type="ARBA" id="ARBA00024499"/>
    </source>
</evidence>
<comment type="similarity">
    <text evidence="2 22">Belongs to the paramyxovirus L protein family.</text>
</comment>
<dbReference type="NCBIfam" id="TIGR04198">
    <property type="entry name" value="paramyx_RNAcap"/>
    <property type="match status" value="1"/>
</dbReference>
<comment type="subcellular location">
    <subcellularLocation>
        <location evidence="22">Virion</location>
    </subcellularLocation>
    <subcellularLocation>
        <location evidence="22">Host cytoplasm</location>
    </subcellularLocation>
</comment>
<evidence type="ECO:0000313" key="27">
    <source>
        <dbReference type="Proteomes" id="UP000144037"/>
    </source>
</evidence>
<dbReference type="KEGG" id="vg:26122636"/>
<dbReference type="InterPro" id="IPR026890">
    <property type="entry name" value="Mononeg_mRNAcap"/>
</dbReference>
<feature type="domain" description="RdRp catalytic" evidence="23">
    <location>
        <begin position="609"/>
        <end position="795"/>
    </location>
</feature>
<evidence type="ECO:0000256" key="8">
    <source>
        <dbReference type="ARBA" id="ARBA00022695"/>
    </source>
</evidence>
<keyword evidence="11 22" id="KW-0067">ATP-binding</keyword>
<organism evidence="25 28">
    <name type="scientific">Inhangapi virus</name>
    <dbReference type="NCBI Taxonomy" id="1620892"/>
    <lineage>
        <taxon>Viruses</taxon>
        <taxon>Riboviria</taxon>
        <taxon>Orthornavirae</taxon>
        <taxon>Negarnaviricota</taxon>
        <taxon>Haploviricotina</taxon>
        <taxon>Monjiviricetes</taxon>
        <taxon>Mononegavirales</taxon>
        <taxon>Rhabdoviridae</taxon>
        <taxon>Alpharhabdovirinae</taxon>
        <taxon>Arurhavirus</taxon>
        <taxon>Arurhavirus inhangapi</taxon>
    </lineage>
</organism>
<dbReference type="InterPro" id="IPR048397">
    <property type="entry name" value="Methyltrans_Mon_CD"/>
</dbReference>
<feature type="domain" description="Mononegavirus-type SAM-dependent 2'-O-MTase" evidence="24">
    <location>
        <begin position="1656"/>
        <end position="1852"/>
    </location>
</feature>
<evidence type="ECO:0000313" key="26">
    <source>
        <dbReference type="EMBL" id="ALJ94022.1"/>
    </source>
</evidence>
<dbReference type="GO" id="GO:0003968">
    <property type="term" value="F:RNA-directed RNA polymerase activity"/>
    <property type="evidence" value="ECO:0007669"/>
    <property type="project" value="UniProtKB-KW"/>
</dbReference>
<dbReference type="RefSeq" id="YP_010796341.1">
    <property type="nucleotide sequence ID" value="NC_075990.1"/>
</dbReference>
<comment type="function">
    <text evidence="22">RNA-directed RNA polymerase that catalyzes the transcription of viral mRNAs, their capping and polyadenylation. The template is composed of the viral RNA tightly encapsidated by the nucleoprotein (N). The viral polymerase binds to the genomic RNA at the 3' leader promoter, and transcribes subsequently all viral mRNAs with a decreasing efficiency. The first gene is the most transcribed, and the last the least transcribed. The viral phosphoprotein acts as a processivity factor. Capping is concomitant with initiation of mRNA transcription. Indeed, a GDP polyribonucleotidyl transferase (PRNTase) adds the cap structure when the nascent RNA chain length has reached few nucleotides. Ribose 2'-O methylation of viral mRNA cap precedes and facilitates subsequent guanine-N-7 methylation, both activities being carried by the viral polymerase. Polyadenylation of mRNAs occur by a stuttering mechanism at a slipery stop site present at the end viral genes. After finishing transcription of a mRNA, the polymerase can resume transcription of the downstream gene.</text>
</comment>
<dbReference type="EC" id="2.7.7.48" evidence="22"/>
<evidence type="ECO:0000256" key="16">
    <source>
        <dbReference type="ARBA" id="ARBA00023268"/>
    </source>
</evidence>
<dbReference type="Pfam" id="PF00946">
    <property type="entry name" value="Mononeg_RNA_pol"/>
    <property type="match status" value="1"/>
</dbReference>
<reference evidence="26 27" key="4">
    <citation type="journal article" date="2016" name="Genome Announc.">
        <title>Inhangapi Virus: Genome Sequencing of a Brazilian Ungrouped Rhabdovirus Isolated in the Amazon Region.</title>
        <authorList>
            <person name="Wanzeller A.L."/>
            <person name="Nunes M.R."/>
            <person name="Tavares F.N."/>
            <person name="Pinto W.V."/>
            <person name="Junior E.C."/>
            <person name="de Lima C.P."/>
            <person name="de Oliveira L.F."/>
            <person name="Junior J.L."/>
            <person name="Cardoso J.F."/>
            <person name="Vasconcelos P.F."/>
        </authorList>
    </citation>
    <scope>NUCLEOTIDE SEQUENCE [LARGE SCALE GENOMIC DNA]</scope>
    <source>
        <strain evidence="26">BEAR177325</strain>
    </source>
</reference>
<dbReference type="GO" id="GO:0016787">
    <property type="term" value="F:hydrolase activity"/>
    <property type="evidence" value="ECO:0007669"/>
    <property type="project" value="UniProtKB-KW"/>
</dbReference>
<evidence type="ECO:0000256" key="7">
    <source>
        <dbReference type="ARBA" id="ARBA00022691"/>
    </source>
</evidence>
<evidence type="ECO:0000256" key="14">
    <source>
        <dbReference type="ARBA" id="ARBA00023042"/>
    </source>
</evidence>
<comment type="catalytic activity">
    <reaction evidence="22">
        <text>RNA(n) + a ribonucleoside 5'-triphosphate = RNA(n+1) + diphosphate</text>
        <dbReference type="Rhea" id="RHEA:21248"/>
        <dbReference type="Rhea" id="RHEA-COMP:14527"/>
        <dbReference type="Rhea" id="RHEA-COMP:17342"/>
        <dbReference type="ChEBI" id="CHEBI:33019"/>
        <dbReference type="ChEBI" id="CHEBI:61557"/>
        <dbReference type="ChEBI" id="CHEBI:140395"/>
        <dbReference type="EC" id="2.7.7.48"/>
    </reaction>
</comment>
<dbReference type="GO" id="GO:0004482">
    <property type="term" value="F:mRNA 5'-cap (guanine-N7-)-methyltransferase activity"/>
    <property type="evidence" value="ECO:0007669"/>
    <property type="project" value="InterPro"/>
</dbReference>
<evidence type="ECO:0000256" key="11">
    <source>
        <dbReference type="ARBA" id="ARBA00022840"/>
    </source>
</evidence>
<dbReference type="InterPro" id="IPR014023">
    <property type="entry name" value="Mononeg_RNA_pol_cat"/>
</dbReference>
<keyword evidence="15 22" id="KW-1035">Host cytoplasm</keyword>
<dbReference type="GO" id="GO:0005524">
    <property type="term" value="F:ATP binding"/>
    <property type="evidence" value="ECO:0007669"/>
    <property type="project" value="UniProtKB-KW"/>
</dbReference>
<dbReference type="KEGG" id="vg:80533796"/>
<evidence type="ECO:0000259" key="23">
    <source>
        <dbReference type="PROSITE" id="PS50526"/>
    </source>
</evidence>
<dbReference type="InterPro" id="IPR025786">
    <property type="entry name" value="Mononega_L_MeTrfase"/>
</dbReference>
<dbReference type="InterPro" id="IPR016269">
    <property type="entry name" value="RNA-dir_pol_paramyxovirus"/>
</dbReference>
<evidence type="ECO:0000256" key="17">
    <source>
        <dbReference type="ARBA" id="ARBA00024494"/>
    </source>
</evidence>
<reference evidence="25" key="1">
    <citation type="submission" date="2014-07" db="EMBL/GenBank/DDBJ databases">
        <authorList>
            <person name="Walker P."/>
            <person name="Widen S."/>
            <person name="Firth C."/>
            <person name="Blasdell K."/>
            <person name="Guzman H."/>
            <person name="Wood T."/>
            <person name="Paradkar P."/>
            <person name="Holmes E."/>
            <person name="Tesh R."/>
            <person name="Vasilakis N."/>
        </authorList>
    </citation>
    <scope>NUCLEOTIDE SEQUENCE</scope>
    <source>
        <strain evidence="25">BeAr177325</strain>
    </source>
</reference>
<dbReference type="GeneID" id="80533796"/>
<dbReference type="EC" id="2.1.1.-" evidence="22"/>
<comment type="catalytic activity">
    <reaction evidence="17">
        <text>a 5'-end triphospho-adenylyl-adenylyl-cytidylyl-adenosine in mRNA + GDP + H(+) = a 5'-end (5'-triphosphoguanosine)-adenylyl-adenylyl-cytidylyl-adenosine in mRNA + diphosphate</text>
        <dbReference type="Rhea" id="RHEA:65436"/>
        <dbReference type="Rhea" id="RHEA-COMP:16797"/>
        <dbReference type="Rhea" id="RHEA-COMP:16799"/>
        <dbReference type="ChEBI" id="CHEBI:15378"/>
        <dbReference type="ChEBI" id="CHEBI:33019"/>
        <dbReference type="ChEBI" id="CHEBI:58189"/>
        <dbReference type="ChEBI" id="CHEBI:156484"/>
        <dbReference type="ChEBI" id="CHEBI:156503"/>
        <dbReference type="EC" id="2.7.7.88"/>
    </reaction>
</comment>
<dbReference type="EMBL" id="KR604694">
    <property type="protein sequence ID" value="ALJ94022.1"/>
    <property type="molecule type" value="Viral_cRNA"/>
</dbReference>
<comment type="function">
    <text evidence="1 22">RNA-directed RNA polymerase that catalyzes the replication of viral genomic RNA. The template is composed of the viral RNA tightly encapsidated by the nucleoprotein (N). The replicase mode is dependent on intracellular N protein concentration. In this mode, the polymerase replicates the whole viral genome without recognizing transcriptional signals, and the replicated genome is not caped or polyadenylated.</text>
</comment>
<reference evidence="26" key="3">
    <citation type="submission" date="2015-05" db="EMBL/GenBank/DDBJ databases">
        <authorList>
            <person name="Wang D.B."/>
            <person name="Wang M."/>
        </authorList>
    </citation>
    <scope>NUCLEOTIDE SEQUENCE</scope>
    <source>
        <strain evidence="26">BEAR177325</strain>
    </source>
</reference>
<dbReference type="Pfam" id="PF14314">
    <property type="entry name" value="Methyltrans_Mon_2nd"/>
    <property type="match status" value="1"/>
</dbReference>
<keyword evidence="3 22" id="KW-0696">RNA-directed RNA polymerase</keyword>
<dbReference type="Pfam" id="PF14318">
    <property type="entry name" value="Mononeg_mRNAcap"/>
    <property type="match status" value="1"/>
</dbReference>
<evidence type="ECO:0000256" key="21">
    <source>
        <dbReference type="ARBA" id="ARBA00048548"/>
    </source>
</evidence>
<evidence type="ECO:0000256" key="3">
    <source>
        <dbReference type="ARBA" id="ARBA00022484"/>
    </source>
</evidence>
<dbReference type="EMBL" id="KM204991">
    <property type="protein sequence ID" value="AJR28341.1"/>
    <property type="molecule type" value="Viral_cRNA"/>
</dbReference>
<evidence type="ECO:0000256" key="2">
    <source>
        <dbReference type="ARBA" id="ARBA00007934"/>
    </source>
</evidence>
<comment type="catalytic activity">
    <reaction evidence="21 22">
        <text>GTP + H2O = GDP + phosphate + H(+)</text>
        <dbReference type="Rhea" id="RHEA:19669"/>
        <dbReference type="ChEBI" id="CHEBI:15377"/>
        <dbReference type="ChEBI" id="CHEBI:15378"/>
        <dbReference type="ChEBI" id="CHEBI:37565"/>
        <dbReference type="ChEBI" id="CHEBI:43474"/>
        <dbReference type="ChEBI" id="CHEBI:58189"/>
    </reaction>
</comment>
<dbReference type="PROSITE" id="PS51590">
    <property type="entry name" value="SAM_MT_MNV_L"/>
    <property type="match status" value="1"/>
</dbReference>
<evidence type="ECO:0000256" key="12">
    <source>
        <dbReference type="ARBA" id="ARBA00022844"/>
    </source>
</evidence>
<evidence type="ECO:0000256" key="5">
    <source>
        <dbReference type="ARBA" id="ARBA00022664"/>
    </source>
</evidence>
<dbReference type="InterPro" id="IPR048398">
    <property type="entry name" value="Methyltrans_Mon_C"/>
</dbReference>
<keyword evidence="5 22" id="KW-0507">mRNA processing</keyword>
<dbReference type="InterPro" id="IPR039530">
    <property type="entry name" value="L_methyltransferase_rhabdo"/>
</dbReference>
<keyword evidence="10" id="KW-0378">Hydrolase</keyword>
<comment type="catalytic activity">
    <reaction evidence="19 22">
        <text>a 5'-end (5'-triphosphoguanosine)-adenylyl-adenylyl-cytidylyl-adenosine in mRNA + S-adenosyl-L-methionine = a 5'-end (5'-triphosphoguanosine)-(2'-O-methyladenylyl)-adenylyl-cytidylyl-adenosine in mRNA + S-adenosyl-L-homocysteine + H(+)</text>
        <dbReference type="Rhea" id="RHEA:65380"/>
        <dbReference type="Rhea" id="RHEA-COMP:16797"/>
        <dbReference type="Rhea" id="RHEA-COMP:16801"/>
        <dbReference type="ChEBI" id="CHEBI:15378"/>
        <dbReference type="ChEBI" id="CHEBI:57856"/>
        <dbReference type="ChEBI" id="CHEBI:59789"/>
        <dbReference type="ChEBI" id="CHEBI:156482"/>
        <dbReference type="ChEBI" id="CHEBI:156484"/>
    </reaction>
</comment>
<keyword evidence="6 22" id="KW-0808">Transferase</keyword>
<dbReference type="InterPro" id="IPR039736">
    <property type="entry name" value="L_poly_C"/>
</dbReference>
<accession>A0A0D3R164</accession>
<comment type="catalytic activity">
    <reaction evidence="20">
        <text>a 5'-end (5'-triphosphoguanosine)-adenylyl-adenylyl-cytidylyl-adenosine in mRNA + 2 S-adenosyl-L-methionine = a 5'-end (N(7)-methyl 5'-triphosphoguanosine)-(2'-O-methyladenylyl)-adenylyl-cytidylyl-adenosine in mRNA + 2 S-adenosyl-L-homocysteine + H(+)</text>
        <dbReference type="Rhea" id="RHEA:65376"/>
        <dbReference type="Rhea" id="RHEA-COMP:16797"/>
        <dbReference type="Rhea" id="RHEA-COMP:16798"/>
        <dbReference type="ChEBI" id="CHEBI:15378"/>
        <dbReference type="ChEBI" id="CHEBI:57856"/>
        <dbReference type="ChEBI" id="CHEBI:59789"/>
        <dbReference type="ChEBI" id="CHEBI:156483"/>
        <dbReference type="ChEBI" id="CHEBI:156484"/>
        <dbReference type="EC" id="2.1.1.375"/>
    </reaction>
</comment>
<keyword evidence="4 22" id="KW-0489">Methyltransferase</keyword>
<evidence type="ECO:0000256" key="6">
    <source>
        <dbReference type="ARBA" id="ARBA00022679"/>
    </source>
</evidence>
<dbReference type="PROSITE" id="PS50526">
    <property type="entry name" value="RDRP_SSRNA_NEG_NONSEG"/>
    <property type="match status" value="1"/>
</dbReference>
<evidence type="ECO:0000256" key="1">
    <source>
        <dbReference type="ARBA" id="ARBA00003132"/>
    </source>
</evidence>
<proteinExistence type="inferred from homology"/>
<dbReference type="GO" id="GO:0044423">
    <property type="term" value="C:virion component"/>
    <property type="evidence" value="ECO:0007669"/>
    <property type="project" value="UniProtKB-KW"/>
</dbReference>
<name>A0A0D3R164_9RHAB</name>
<comment type="catalytic activity">
    <reaction evidence="18 22">
        <text>a 5'-end (5'-triphosphoguanosine)-(2'-O-methyladenylyl)-adenylyl-cytidylyl-adenosine in mRNA + S-adenosyl-L-methionine = a 5'-end (N(7)-methyl 5'-triphosphoguanosine)-(2'-O-methyladenylyl)-adenylyl-cytidylyl-adenosine in mRNA + S-adenosyl-L-homocysteine</text>
        <dbReference type="Rhea" id="RHEA:65440"/>
        <dbReference type="Rhea" id="RHEA-COMP:16798"/>
        <dbReference type="Rhea" id="RHEA-COMP:16801"/>
        <dbReference type="ChEBI" id="CHEBI:57856"/>
        <dbReference type="ChEBI" id="CHEBI:59789"/>
        <dbReference type="ChEBI" id="CHEBI:156482"/>
        <dbReference type="ChEBI" id="CHEBI:156483"/>
    </reaction>
</comment>
<evidence type="ECO:0000256" key="19">
    <source>
        <dbReference type="ARBA" id="ARBA00047332"/>
    </source>
</evidence>
<sequence length="2104" mass="242763">MDSQHYDESLFSDLEDIHTEDFVYDEEEQEVLFLNNKDYNLNSPIILDNYDDLLRIEKGLPTETTTGRVLLELNQIKNVRDQIRMETRTAYTPLPPKTEVHKHVVSKFIRGLTALRRGTWYQLITHVAKISEETKKICENYLDMELPLYLDKLKCRGTEEMFLYGEKFWYFHKLVLIMNHSGPGELKHLCEKMKIKDFTNVKNNPALIRTVGYLDPSVGKCYIFENFIYWPDLNLVLPRNMILMIKDIFISRFQNMLSMALDLDHIYNIHDINKMEEIYLVGDNIIGSKGNIGYDLVKMVEPICSLGFYNLSRKVRPLIPKFSEYEEHINTSVENLSYIHPGIKTLCDAILSIDRIETLLIVYGSFRHWGHPFIEYEEGLDALHTQVTMEKEIDEDYANALASDLAFKILKKGFFEQKKWFVSRKDLNKNDKMYDHVVNNTWPTYSQILEYGDNWHKLPLEKYFEIPDLIDPSAIYSDKAHSMGRQELIDYLQNNKKGTIKTYRVLNTMLSKEATDWKKFFQQVNDEGLPDDVLIIGLKAKEREMKRIGRFFSLMSWELREYFVSTEYLIKKYYVPLFKGLTMADGLMTVVKKMIDSSCGQGNLDYNTVSIANHIDYTKWNNHQRRKSNHPVFTVMGQFLGYPNLITRTHEFFEKSWIYYAGRADKIWTDGRRIYNQGSGKYCWDGQAGGLEGLRQKGWTILNYLVIERESKRRNTLIKVLAQGDNQTITTTYKTQVYRTEDELKSNLEKMVENNQSILDSIISGTKKLGLIINKDETVQAADYMNYGKVPIYRGVIRGLTGKRWSRANFVTNDQLPSLSNVISSVSTNALTVCHFSKVPFSSIYLYNFIGTLGLELLTYHNPALRSNPHSILRDGTLIKTPEFRALALFLDPSIGGVSGTNLNRFMIRMFPDPVTESLSFWKRVHDNTKEKWIKELAITVGYPEIKSFEIEDLDKLIEDPTSLNIKHGINVANVIKEEIKKQLINNIELIRNEIMQHCAVYLDKEESQILAWLRSIKPLFPRFISELYNSTFLGTVKNLLGLFINSRTIRNVYRKKYRSDLDNMILKSELISLSNMILIVKKSRSNFNRIWDCSSNHADRLRRESWGQEIVGMTVPHPSEILSDPIDRRFCKEDEIGSLTADCITILHPYGIPIECRKGPYVPYLGSNTSEGTSILTPWEKETNIPMIQRATKLRDTISWFVEPDSNLSRSIMNNLESLTGISWNKQMKGYKRTGSAIHRFSSSRVSSGGFAASSPWGLSWMISTTDTLKQLNDKNYDFMFQSLLLWSQIRVLMLIDGQGNSGVHHCHIKCESCIREIDEIVLDAPYQMKFQDVSTIVRKWIPGDIDNSIQENPIIELIEGDWAILDDNEKSFQIGMGMGFVFGDMCLTGNWHMSDSSLYPISLRNKLIPIDFFNGLLTGVLRSASIHLISRRNLLKGIRSDHMLWGTSNYVLETLSEQEQFIMMLNLSKLYQELIRLPHKVPCSYPPSLSDCGIIFRNYMRQLLIKQSRHPIPDSLSTWIFSDLQSPKIMYPYILSKKTCKIIMRGYINQRSKDEIRELQGQYIDIIHGKVDNLLTLERYLSSPNTYVCSSEIRHAAKDISTKATIEIDSGRIWGQEYAAHAKILPMFYGATDKKWKNTICVPKIQNPLISSMRIIQLSTGAHFKLRALLTELNLKYCDFICGGDGSGGMTSCLLRYNKFSKGIFNSLLEMENQGMKGSRPPPPSAVMELGGDAERCVNLYSAWEEPSDLKSQATWESFIKNKCEHKLNVDLMVFDMEVRDQETSNKIEENIIKYTPQIMRKGVVIYKTYVSRILSQESPLVTYSSKIFYNVNMGLTEVTSSQSSEVYLICYFDSNQIQSIIEKPDYEKIEKILSSESFVFKTEEEEFRRALRLRTKNMEMGVPKELIVDPSDELIGIFISYGLHSGYAMHIIKQNKDYQGLSSTSFVFSLVTLTLNNILNFTDHNYNDAPLPSDKQCQKVGSLWCGFLNWLSLCIGDIRFHSKSNILIKRGFTIIKSPKNRKSIQISITPGKIENKKHLYLDNAIGDIGAITRTLIRAFGFQGDKIRSKVYNYLIIQYNKNLVMDVVRRTLIIPGMDEMIV</sequence>
<evidence type="ECO:0000256" key="22">
    <source>
        <dbReference type="PIRNR" id="PIRNR000830"/>
    </source>
</evidence>
<dbReference type="Pfam" id="PF21080">
    <property type="entry name" value="Methyltrans_Mon_1st"/>
    <property type="match status" value="1"/>
</dbReference>
<dbReference type="RefSeq" id="YP_009176971.1">
    <property type="nucleotide sequence ID" value="NC_028230.1"/>
</dbReference>
<keyword evidence="8 22" id="KW-0548">Nucleotidyltransferase</keyword>
<evidence type="ECO:0000313" key="28">
    <source>
        <dbReference type="Proteomes" id="UP000181037"/>
    </source>
</evidence>
<keyword evidence="28" id="KW-1185">Reference proteome</keyword>
<evidence type="ECO:0000256" key="9">
    <source>
        <dbReference type="ARBA" id="ARBA00022741"/>
    </source>
</evidence>
<keyword evidence="14 22" id="KW-0506">mRNA capping</keyword>
<dbReference type="EC" id="2.7.7.88" evidence="22"/>
<evidence type="ECO:0000256" key="4">
    <source>
        <dbReference type="ARBA" id="ARBA00022603"/>
    </source>
</evidence>
<keyword evidence="7 22" id="KW-0949">S-adenosyl-L-methionine</keyword>
<dbReference type="GO" id="GO:0030430">
    <property type="term" value="C:host cell cytoplasm"/>
    <property type="evidence" value="ECO:0007669"/>
    <property type="project" value="UniProtKB-SubCell"/>
</dbReference>
<dbReference type="GeneID" id="26122636"/>
<dbReference type="Proteomes" id="UP000181037">
    <property type="component" value="Segment"/>
</dbReference>
<evidence type="ECO:0000259" key="24">
    <source>
        <dbReference type="PROSITE" id="PS51590"/>
    </source>
</evidence>
<evidence type="ECO:0000256" key="13">
    <source>
        <dbReference type="ARBA" id="ARBA00022953"/>
    </source>
</evidence>